<gene>
    <name evidence="2" type="ORF">EVAR_29297_1</name>
</gene>
<sequence>MIKANVARKREAATILILRGNILQPRRRAAARPARALGRAGGRVSRQLRTICHALSGFPGTPDLRITARTSSRRRRRNRRESRRQPHSIGGLDARGPHAGQGGGGRGGESSNEFLTCQIKLPLRNISRLRAPDVVISLVTTVVGSFRPALGQRGGL</sequence>
<dbReference type="AlphaFoldDB" id="A0A4C1VX35"/>
<reference evidence="2 3" key="1">
    <citation type="journal article" date="2019" name="Commun. Biol.">
        <title>The bagworm genome reveals a unique fibroin gene that provides high tensile strength.</title>
        <authorList>
            <person name="Kono N."/>
            <person name="Nakamura H."/>
            <person name="Ohtoshi R."/>
            <person name="Tomita M."/>
            <person name="Numata K."/>
            <person name="Arakawa K."/>
        </authorList>
    </citation>
    <scope>NUCLEOTIDE SEQUENCE [LARGE SCALE GENOMIC DNA]</scope>
</reference>
<name>A0A4C1VX35_EUMVA</name>
<evidence type="ECO:0000256" key="1">
    <source>
        <dbReference type="SAM" id="MobiDB-lite"/>
    </source>
</evidence>
<protein>
    <submittedName>
        <fullName evidence="2">Uncharacterized protein</fullName>
    </submittedName>
</protein>
<accession>A0A4C1VX35</accession>
<keyword evidence="3" id="KW-1185">Reference proteome</keyword>
<dbReference type="Proteomes" id="UP000299102">
    <property type="component" value="Unassembled WGS sequence"/>
</dbReference>
<dbReference type="EMBL" id="BGZK01000419">
    <property type="protein sequence ID" value="GBP42494.1"/>
    <property type="molecule type" value="Genomic_DNA"/>
</dbReference>
<proteinExistence type="predicted"/>
<feature type="region of interest" description="Disordered" evidence="1">
    <location>
        <begin position="62"/>
        <end position="111"/>
    </location>
</feature>
<feature type="compositionally biased region" description="Basic residues" evidence="1">
    <location>
        <begin position="71"/>
        <end position="86"/>
    </location>
</feature>
<comment type="caution">
    <text evidence="2">The sequence shown here is derived from an EMBL/GenBank/DDBJ whole genome shotgun (WGS) entry which is preliminary data.</text>
</comment>
<evidence type="ECO:0000313" key="3">
    <source>
        <dbReference type="Proteomes" id="UP000299102"/>
    </source>
</evidence>
<evidence type="ECO:0000313" key="2">
    <source>
        <dbReference type="EMBL" id="GBP42494.1"/>
    </source>
</evidence>
<feature type="compositionally biased region" description="Gly residues" evidence="1">
    <location>
        <begin position="99"/>
        <end position="108"/>
    </location>
</feature>
<organism evidence="2 3">
    <name type="scientific">Eumeta variegata</name>
    <name type="common">Bagworm moth</name>
    <name type="synonym">Eumeta japonica</name>
    <dbReference type="NCBI Taxonomy" id="151549"/>
    <lineage>
        <taxon>Eukaryota</taxon>
        <taxon>Metazoa</taxon>
        <taxon>Ecdysozoa</taxon>
        <taxon>Arthropoda</taxon>
        <taxon>Hexapoda</taxon>
        <taxon>Insecta</taxon>
        <taxon>Pterygota</taxon>
        <taxon>Neoptera</taxon>
        <taxon>Endopterygota</taxon>
        <taxon>Lepidoptera</taxon>
        <taxon>Glossata</taxon>
        <taxon>Ditrysia</taxon>
        <taxon>Tineoidea</taxon>
        <taxon>Psychidae</taxon>
        <taxon>Oiketicinae</taxon>
        <taxon>Eumeta</taxon>
    </lineage>
</organism>